<keyword evidence="4" id="KW-1185">Reference proteome</keyword>
<dbReference type="InterPro" id="IPR010958">
    <property type="entry name" value="Chorismate_mutase_highGC-bac"/>
</dbReference>
<accession>A0ABU2JLT3</accession>
<dbReference type="InterPro" id="IPR036979">
    <property type="entry name" value="CM_dom_sf"/>
</dbReference>
<gene>
    <name evidence="3" type="ORF">RM844_02845</name>
</gene>
<dbReference type="SMART" id="SM00830">
    <property type="entry name" value="CM_2"/>
    <property type="match status" value="1"/>
</dbReference>
<sequence>MNQAVNSEERAARRRPSASPAGREVTKVTEPADPAAVIAGARAEIDALDTEIVRLVRHRMTLSARVQHARMASGGRRVQLARENEVLRRWRAELGVPGTTLAMTLLELCRGRI</sequence>
<dbReference type="InterPro" id="IPR002701">
    <property type="entry name" value="CM_II_prokaryot"/>
</dbReference>
<dbReference type="Pfam" id="PF01817">
    <property type="entry name" value="CM_2"/>
    <property type="match status" value="1"/>
</dbReference>
<evidence type="ECO:0000313" key="3">
    <source>
        <dbReference type="EMBL" id="MDT0265223.1"/>
    </source>
</evidence>
<dbReference type="EC" id="5.4.99.5" evidence="3"/>
<evidence type="ECO:0000313" key="4">
    <source>
        <dbReference type="Proteomes" id="UP001183410"/>
    </source>
</evidence>
<dbReference type="SUPFAM" id="SSF48600">
    <property type="entry name" value="Chorismate mutase II"/>
    <property type="match status" value="1"/>
</dbReference>
<comment type="caution">
    <text evidence="3">The sequence shown here is derived from an EMBL/GenBank/DDBJ whole genome shotgun (WGS) entry which is preliminary data.</text>
</comment>
<protein>
    <submittedName>
        <fullName evidence="3">Chorismate mutase</fullName>
        <ecNumber evidence="3">5.4.99.5</ecNumber>
    </submittedName>
</protein>
<dbReference type="PROSITE" id="PS51168">
    <property type="entry name" value="CHORISMATE_MUT_2"/>
    <property type="match status" value="1"/>
</dbReference>
<dbReference type="NCBIfam" id="NF005894">
    <property type="entry name" value="PRK07857.1"/>
    <property type="match status" value="1"/>
</dbReference>
<feature type="region of interest" description="Disordered" evidence="1">
    <location>
        <begin position="1"/>
        <end position="29"/>
    </location>
</feature>
<name>A0ABU2JLT3_9ACTN</name>
<dbReference type="EMBL" id="JAVREO010000002">
    <property type="protein sequence ID" value="MDT0265223.1"/>
    <property type="molecule type" value="Genomic_DNA"/>
</dbReference>
<dbReference type="RefSeq" id="WP_311664362.1">
    <property type="nucleotide sequence ID" value="NZ_JAVREO010000002.1"/>
</dbReference>
<dbReference type="Proteomes" id="UP001183410">
    <property type="component" value="Unassembled WGS sequence"/>
</dbReference>
<dbReference type="NCBIfam" id="TIGR01808">
    <property type="entry name" value="CM_M_hiGC-arch"/>
    <property type="match status" value="1"/>
</dbReference>
<dbReference type="Gene3D" id="1.20.59.10">
    <property type="entry name" value="Chorismate mutase"/>
    <property type="match status" value="1"/>
</dbReference>
<keyword evidence="3" id="KW-0413">Isomerase</keyword>
<dbReference type="GO" id="GO:0004106">
    <property type="term" value="F:chorismate mutase activity"/>
    <property type="evidence" value="ECO:0007669"/>
    <property type="project" value="UniProtKB-EC"/>
</dbReference>
<proteinExistence type="predicted"/>
<dbReference type="InterPro" id="IPR036263">
    <property type="entry name" value="Chorismate_II_sf"/>
</dbReference>
<organism evidence="3 4">
    <name type="scientific">Streptomyces chisholmiae</name>
    <dbReference type="NCBI Taxonomy" id="3075540"/>
    <lineage>
        <taxon>Bacteria</taxon>
        <taxon>Bacillati</taxon>
        <taxon>Actinomycetota</taxon>
        <taxon>Actinomycetes</taxon>
        <taxon>Kitasatosporales</taxon>
        <taxon>Streptomycetaceae</taxon>
        <taxon>Streptomyces</taxon>
    </lineage>
</organism>
<feature type="domain" description="Chorismate mutase" evidence="2">
    <location>
        <begin position="32"/>
        <end position="113"/>
    </location>
</feature>
<evidence type="ECO:0000259" key="2">
    <source>
        <dbReference type="PROSITE" id="PS51168"/>
    </source>
</evidence>
<reference evidence="4" key="1">
    <citation type="submission" date="2023-07" db="EMBL/GenBank/DDBJ databases">
        <title>30 novel species of actinomycetes from the DSMZ collection.</title>
        <authorList>
            <person name="Nouioui I."/>
        </authorList>
    </citation>
    <scope>NUCLEOTIDE SEQUENCE [LARGE SCALE GENOMIC DNA]</scope>
    <source>
        <strain evidence="4">DSM 44915</strain>
    </source>
</reference>
<evidence type="ECO:0000256" key="1">
    <source>
        <dbReference type="SAM" id="MobiDB-lite"/>
    </source>
</evidence>